<dbReference type="InterPro" id="IPR023296">
    <property type="entry name" value="Glyco_hydro_beta-prop_sf"/>
</dbReference>
<dbReference type="InterPro" id="IPR051795">
    <property type="entry name" value="Glycosyl_Hydrlase_43"/>
</dbReference>
<dbReference type="PANTHER" id="PTHR42812:SF5">
    <property type="entry name" value="ENDO-ARABINASE"/>
    <property type="match status" value="1"/>
</dbReference>
<name>A0ABR4HGR3_9EURO</name>
<gene>
    <name evidence="5" type="ORF">BDW59DRAFT_154437</name>
</gene>
<dbReference type="PANTHER" id="PTHR42812">
    <property type="entry name" value="BETA-XYLOSIDASE"/>
    <property type="match status" value="1"/>
</dbReference>
<organism evidence="5 6">
    <name type="scientific">Aspergillus cavernicola</name>
    <dbReference type="NCBI Taxonomy" id="176166"/>
    <lineage>
        <taxon>Eukaryota</taxon>
        <taxon>Fungi</taxon>
        <taxon>Dikarya</taxon>
        <taxon>Ascomycota</taxon>
        <taxon>Pezizomycotina</taxon>
        <taxon>Eurotiomycetes</taxon>
        <taxon>Eurotiomycetidae</taxon>
        <taxon>Eurotiales</taxon>
        <taxon>Aspergillaceae</taxon>
        <taxon>Aspergillus</taxon>
        <taxon>Aspergillus subgen. Nidulantes</taxon>
    </lineage>
</organism>
<keyword evidence="3 5" id="KW-0378">Hydrolase</keyword>
<dbReference type="EMBL" id="JBFXLS010000128">
    <property type="protein sequence ID" value="KAL2814364.1"/>
    <property type="molecule type" value="Genomic_DNA"/>
</dbReference>
<dbReference type="Proteomes" id="UP001610335">
    <property type="component" value="Unassembled WGS sequence"/>
</dbReference>
<comment type="similarity">
    <text evidence="1">Belongs to the glycosyl hydrolase 43 family.</text>
</comment>
<dbReference type="SUPFAM" id="SSF75005">
    <property type="entry name" value="Arabinanase/levansucrase/invertase"/>
    <property type="match status" value="1"/>
</dbReference>
<evidence type="ECO:0000256" key="1">
    <source>
        <dbReference type="ARBA" id="ARBA00009865"/>
    </source>
</evidence>
<dbReference type="Gene3D" id="2.115.10.20">
    <property type="entry name" value="Glycosyl hydrolase domain, family 43"/>
    <property type="match status" value="1"/>
</dbReference>
<accession>A0ABR4HGR3</accession>
<evidence type="ECO:0000256" key="3">
    <source>
        <dbReference type="ARBA" id="ARBA00022801"/>
    </source>
</evidence>
<evidence type="ECO:0000256" key="4">
    <source>
        <dbReference type="ARBA" id="ARBA00023295"/>
    </source>
</evidence>
<keyword evidence="4" id="KW-0326">Glycosidase</keyword>
<keyword evidence="6" id="KW-1185">Reference proteome</keyword>
<dbReference type="GO" id="GO:0016787">
    <property type="term" value="F:hydrolase activity"/>
    <property type="evidence" value="ECO:0007669"/>
    <property type="project" value="UniProtKB-KW"/>
</dbReference>
<comment type="caution">
    <text evidence="5">The sequence shown here is derived from an EMBL/GenBank/DDBJ whole genome shotgun (WGS) entry which is preliminary data.</text>
</comment>
<reference evidence="5 6" key="1">
    <citation type="submission" date="2024-07" db="EMBL/GenBank/DDBJ databases">
        <title>Section-level genome sequencing and comparative genomics of Aspergillus sections Usti and Cavernicolus.</title>
        <authorList>
            <consortium name="Lawrence Berkeley National Laboratory"/>
            <person name="Nybo J.L."/>
            <person name="Vesth T.C."/>
            <person name="Theobald S."/>
            <person name="Frisvad J.C."/>
            <person name="Larsen T.O."/>
            <person name="Kjaerboelling I."/>
            <person name="Rothschild-Mancinelli K."/>
            <person name="Lyhne E.K."/>
            <person name="Kogle M.E."/>
            <person name="Barry K."/>
            <person name="Clum A."/>
            <person name="Na H."/>
            <person name="Ledsgaard L."/>
            <person name="Lin J."/>
            <person name="Lipzen A."/>
            <person name="Kuo A."/>
            <person name="Riley R."/>
            <person name="Mondo S."/>
            <person name="LaButti K."/>
            <person name="Haridas S."/>
            <person name="Pangalinan J."/>
            <person name="Salamov A.A."/>
            <person name="Simmons B.A."/>
            <person name="Magnuson J.K."/>
            <person name="Chen J."/>
            <person name="Drula E."/>
            <person name="Henrissat B."/>
            <person name="Wiebenga A."/>
            <person name="Lubbers R.J."/>
            <person name="Gomes A.C."/>
            <person name="Makela M.R."/>
            <person name="Stajich J."/>
            <person name="Grigoriev I.V."/>
            <person name="Mortensen U.H."/>
            <person name="De vries R.P."/>
            <person name="Baker S.E."/>
            <person name="Andersen M.R."/>
        </authorList>
    </citation>
    <scope>NUCLEOTIDE SEQUENCE [LARGE SCALE GENOMIC DNA]</scope>
    <source>
        <strain evidence="5 6">CBS 600.67</strain>
    </source>
</reference>
<proteinExistence type="inferred from homology"/>
<evidence type="ECO:0000313" key="5">
    <source>
        <dbReference type="EMBL" id="KAL2814364.1"/>
    </source>
</evidence>
<dbReference type="InterPro" id="IPR006710">
    <property type="entry name" value="Glyco_hydro_43"/>
</dbReference>
<dbReference type="Pfam" id="PF04616">
    <property type="entry name" value="Glyco_hydro_43"/>
    <property type="match status" value="1"/>
</dbReference>
<protein>
    <submittedName>
        <fullName evidence="5">Glycosyl hydrolase</fullName>
    </submittedName>
</protein>
<evidence type="ECO:0000256" key="2">
    <source>
        <dbReference type="ARBA" id="ARBA00022729"/>
    </source>
</evidence>
<evidence type="ECO:0000313" key="6">
    <source>
        <dbReference type="Proteomes" id="UP001610335"/>
    </source>
</evidence>
<sequence length="238" mass="25691">MVWAPDVFQRDDGRYIMYYSAAPREDDRRHCLGVATASAIEGPYSPIDSPFACPLEQGGAIDAAGFRDDDGTFYVVYKVDGSALNTDENYHPTPLVLQELESDGYTPVGDPVTLIDRDDSDGPLIEAPSIVKVDGTYYLFFSSHLFNSPDYDSKYATAPSVMGPWTRVGRLLAPGDPSNVGPLSGPGGADISQDGTMLVFHANLNGQDPTEGRGLYATRVTLSDGEASLVDPNSRSRR</sequence>
<dbReference type="CDD" id="cd08999">
    <property type="entry name" value="GH43_ABN-like"/>
    <property type="match status" value="1"/>
</dbReference>
<keyword evidence="2" id="KW-0732">Signal</keyword>